<proteinExistence type="predicted"/>
<dbReference type="PANTHER" id="PTHR42085:SF1">
    <property type="entry name" value="F-BOX DOMAIN-CONTAINING PROTEIN"/>
    <property type="match status" value="1"/>
</dbReference>
<dbReference type="Proteomes" id="UP000799771">
    <property type="component" value="Unassembled WGS sequence"/>
</dbReference>
<dbReference type="RefSeq" id="XP_033518759.1">
    <property type="nucleotide sequence ID" value="XM_033671872.1"/>
</dbReference>
<dbReference type="InterPro" id="IPR038883">
    <property type="entry name" value="AN11006-like"/>
</dbReference>
<evidence type="ECO:0008006" key="3">
    <source>
        <dbReference type="Google" id="ProtNLM"/>
    </source>
</evidence>
<dbReference type="OrthoDB" id="5272396at2759"/>
<organism evidence="1 2">
    <name type="scientific">Dothidotthia symphoricarpi CBS 119687</name>
    <dbReference type="NCBI Taxonomy" id="1392245"/>
    <lineage>
        <taxon>Eukaryota</taxon>
        <taxon>Fungi</taxon>
        <taxon>Dikarya</taxon>
        <taxon>Ascomycota</taxon>
        <taxon>Pezizomycotina</taxon>
        <taxon>Dothideomycetes</taxon>
        <taxon>Pleosporomycetidae</taxon>
        <taxon>Pleosporales</taxon>
        <taxon>Dothidotthiaceae</taxon>
        <taxon>Dothidotthia</taxon>
    </lineage>
</organism>
<evidence type="ECO:0000313" key="1">
    <source>
        <dbReference type="EMBL" id="KAF2124366.1"/>
    </source>
</evidence>
<gene>
    <name evidence="1" type="ORF">P153DRAFT_400995</name>
</gene>
<sequence>MRTLSRTKRTEPTETTAKPFPFERLPSELRLQIYRKLLVRPEPIDLWPHIRYNMMYNCNLQRATVMREYQSTNRPRVALLRVSKLIHEEASEVFYGENEWRFSGINGWMVMSCWLNTIQFRHFRFLKTVTVHVPFLGKDYVAFPTYGTVDFHERICAPHPRFSISRGERHRVADQTMYFRARLRRFGFSVPTNWSHNESLQDCLNKLKTTALCHFTLQYLDNFQNTLMIHREAEHLRAPKFSFVFLKHRSYGMDDESRGIMRPLQPWLRRYTGECKKMVELVKKREWEIGYGIVHAKGGWSVISRDECEVICGDRALEREERDENDWINY</sequence>
<keyword evidence="2" id="KW-1185">Reference proteome</keyword>
<evidence type="ECO:0000313" key="2">
    <source>
        <dbReference type="Proteomes" id="UP000799771"/>
    </source>
</evidence>
<reference evidence="1" key="1">
    <citation type="journal article" date="2020" name="Stud. Mycol.">
        <title>101 Dothideomycetes genomes: a test case for predicting lifestyles and emergence of pathogens.</title>
        <authorList>
            <person name="Haridas S."/>
            <person name="Albert R."/>
            <person name="Binder M."/>
            <person name="Bloem J."/>
            <person name="Labutti K."/>
            <person name="Salamov A."/>
            <person name="Andreopoulos B."/>
            <person name="Baker S."/>
            <person name="Barry K."/>
            <person name="Bills G."/>
            <person name="Bluhm B."/>
            <person name="Cannon C."/>
            <person name="Castanera R."/>
            <person name="Culley D."/>
            <person name="Daum C."/>
            <person name="Ezra D."/>
            <person name="Gonzalez J."/>
            <person name="Henrissat B."/>
            <person name="Kuo A."/>
            <person name="Liang C."/>
            <person name="Lipzen A."/>
            <person name="Lutzoni F."/>
            <person name="Magnuson J."/>
            <person name="Mondo S."/>
            <person name="Nolan M."/>
            <person name="Ohm R."/>
            <person name="Pangilinan J."/>
            <person name="Park H.-J."/>
            <person name="Ramirez L."/>
            <person name="Alfaro M."/>
            <person name="Sun H."/>
            <person name="Tritt A."/>
            <person name="Yoshinaga Y."/>
            <person name="Zwiers L.-H."/>
            <person name="Turgeon B."/>
            <person name="Goodwin S."/>
            <person name="Spatafora J."/>
            <person name="Crous P."/>
            <person name="Grigoriev I."/>
        </authorList>
    </citation>
    <scope>NUCLEOTIDE SEQUENCE</scope>
    <source>
        <strain evidence="1">CBS 119687</strain>
    </source>
</reference>
<dbReference type="AlphaFoldDB" id="A0A6A5ZYJ4"/>
<protein>
    <recommendedName>
        <fullName evidence="3">F-box domain-containing protein</fullName>
    </recommendedName>
</protein>
<accession>A0A6A5ZYJ4</accession>
<dbReference type="GeneID" id="54412304"/>
<name>A0A6A5ZYJ4_9PLEO</name>
<dbReference type="EMBL" id="ML977519">
    <property type="protein sequence ID" value="KAF2124366.1"/>
    <property type="molecule type" value="Genomic_DNA"/>
</dbReference>
<dbReference type="PANTHER" id="PTHR42085">
    <property type="entry name" value="F-BOX DOMAIN-CONTAINING PROTEIN"/>
    <property type="match status" value="1"/>
</dbReference>